<name>A0A0F9IGX3_9ZZZZ</name>
<proteinExistence type="predicted"/>
<sequence length="123" mass="14506">MIAKLICKFNKVVFGYCDSLNFREIPSYNLSESHSNFYTDLCDFIINLKIDTPTNNKIDITSKDKLKLFQSSVILHKSRNQFHHDLIISSLFKEKSIRNDVPKVFNQLKNPNNYRNILEFILF</sequence>
<dbReference type="EMBL" id="LAZR01012454">
    <property type="protein sequence ID" value="KKM26762.1"/>
    <property type="molecule type" value="Genomic_DNA"/>
</dbReference>
<gene>
    <name evidence="1" type="ORF">LCGC14_1581540</name>
</gene>
<protein>
    <submittedName>
        <fullName evidence="1">Uncharacterized protein</fullName>
    </submittedName>
</protein>
<feature type="non-terminal residue" evidence="1">
    <location>
        <position position="123"/>
    </location>
</feature>
<reference evidence="1" key="1">
    <citation type="journal article" date="2015" name="Nature">
        <title>Complex archaea that bridge the gap between prokaryotes and eukaryotes.</title>
        <authorList>
            <person name="Spang A."/>
            <person name="Saw J.H."/>
            <person name="Jorgensen S.L."/>
            <person name="Zaremba-Niedzwiedzka K."/>
            <person name="Martijn J."/>
            <person name="Lind A.E."/>
            <person name="van Eijk R."/>
            <person name="Schleper C."/>
            <person name="Guy L."/>
            <person name="Ettema T.J."/>
        </authorList>
    </citation>
    <scope>NUCLEOTIDE SEQUENCE</scope>
</reference>
<accession>A0A0F9IGX3</accession>
<dbReference type="AlphaFoldDB" id="A0A0F9IGX3"/>
<organism evidence="1">
    <name type="scientific">marine sediment metagenome</name>
    <dbReference type="NCBI Taxonomy" id="412755"/>
    <lineage>
        <taxon>unclassified sequences</taxon>
        <taxon>metagenomes</taxon>
        <taxon>ecological metagenomes</taxon>
    </lineage>
</organism>
<comment type="caution">
    <text evidence="1">The sequence shown here is derived from an EMBL/GenBank/DDBJ whole genome shotgun (WGS) entry which is preliminary data.</text>
</comment>
<evidence type="ECO:0000313" key="1">
    <source>
        <dbReference type="EMBL" id="KKM26762.1"/>
    </source>
</evidence>